<dbReference type="AlphaFoldDB" id="A0A6L7AAU6"/>
<evidence type="ECO:0000313" key="3">
    <source>
        <dbReference type="Proteomes" id="UP000478636"/>
    </source>
</evidence>
<reference evidence="2 3" key="1">
    <citation type="submission" date="2019-12" db="EMBL/GenBank/DDBJ databases">
        <title>Complete genome sequence of Leuconostoc lactis strain AVN1 provides insights into metabolic potential.</title>
        <authorList>
            <person name="Besrour N."/>
            <person name="Najjari A."/>
            <person name="Fhoula I."/>
            <person name="Jaballah S."/>
            <person name="Klibi N."/>
            <person name="Ouzari H.I."/>
        </authorList>
    </citation>
    <scope>NUCLEOTIDE SEQUENCE [LARGE SCALE GENOMIC DNA]</scope>
    <source>
        <strain evidence="2 3">AVN1</strain>
    </source>
</reference>
<protein>
    <recommendedName>
        <fullName evidence="4">Prophage Lp1 protein 6</fullName>
    </recommendedName>
</protein>
<evidence type="ECO:0000256" key="1">
    <source>
        <dbReference type="SAM" id="Phobius"/>
    </source>
</evidence>
<dbReference type="RefSeq" id="WP_252968291.1">
    <property type="nucleotide sequence ID" value="NZ_JBKWFG010000001.1"/>
</dbReference>
<feature type="transmembrane region" description="Helical" evidence="1">
    <location>
        <begin position="76"/>
        <end position="107"/>
    </location>
</feature>
<proteinExistence type="predicted"/>
<comment type="caution">
    <text evidence="2">The sequence shown here is derived from an EMBL/GenBank/DDBJ whole genome shotgun (WGS) entry which is preliminary data.</text>
</comment>
<dbReference type="EMBL" id="WSZI01000013">
    <property type="protein sequence ID" value="MWN21354.1"/>
    <property type="molecule type" value="Genomic_DNA"/>
</dbReference>
<keyword evidence="1" id="KW-0812">Transmembrane</keyword>
<keyword evidence="1" id="KW-1133">Transmembrane helix</keyword>
<feature type="transmembrane region" description="Helical" evidence="1">
    <location>
        <begin position="41"/>
        <end position="64"/>
    </location>
</feature>
<evidence type="ECO:0008006" key="4">
    <source>
        <dbReference type="Google" id="ProtNLM"/>
    </source>
</evidence>
<dbReference type="Proteomes" id="UP000478636">
    <property type="component" value="Unassembled WGS sequence"/>
</dbReference>
<sequence>MKLKKLAVANGIVGLAGGIILLLGGWIILSASAISDNTLNVMIALFLALKVAIFVLGIVGLVKFNKTPILTKSPSVLLIVGGAIALVPFMGWIGGIVSIVGGSLYLAGLKKFHN</sequence>
<keyword evidence="1" id="KW-0472">Membrane</keyword>
<accession>A0A6L7AAU6</accession>
<feature type="transmembrane region" description="Helical" evidence="1">
    <location>
        <begin position="7"/>
        <end position="29"/>
    </location>
</feature>
<name>A0A6L7AAU6_LEULA</name>
<gene>
    <name evidence="2" type="ORF">GQS40_06665</name>
</gene>
<organism evidence="2 3">
    <name type="scientific">Leuconostoc lactis</name>
    <dbReference type="NCBI Taxonomy" id="1246"/>
    <lineage>
        <taxon>Bacteria</taxon>
        <taxon>Bacillati</taxon>
        <taxon>Bacillota</taxon>
        <taxon>Bacilli</taxon>
        <taxon>Lactobacillales</taxon>
        <taxon>Lactobacillaceae</taxon>
        <taxon>Leuconostoc</taxon>
    </lineage>
</organism>
<evidence type="ECO:0000313" key="2">
    <source>
        <dbReference type="EMBL" id="MWN21354.1"/>
    </source>
</evidence>